<organism evidence="19 20">
    <name type="scientific">Thiothrix caldifontis</name>
    <dbReference type="NCBI Taxonomy" id="525918"/>
    <lineage>
        <taxon>Bacteria</taxon>
        <taxon>Pseudomonadati</taxon>
        <taxon>Pseudomonadota</taxon>
        <taxon>Gammaproteobacteria</taxon>
        <taxon>Thiotrichales</taxon>
        <taxon>Thiotrichaceae</taxon>
        <taxon>Thiothrix</taxon>
    </lineage>
</organism>
<evidence type="ECO:0000256" key="5">
    <source>
        <dbReference type="ARBA" id="ARBA00022617"/>
    </source>
</evidence>
<feature type="binding site" description="axial binding residue" evidence="16">
    <location>
        <position position="66"/>
    </location>
    <ligand>
        <name>heme b</name>
        <dbReference type="ChEBI" id="CHEBI:60344"/>
        <label>2</label>
    </ligand>
    <ligandPart>
        <name>Fe</name>
        <dbReference type="ChEBI" id="CHEBI:18248"/>
    </ligandPart>
</feature>
<dbReference type="Proteomes" id="UP000199397">
    <property type="component" value="Unassembled WGS sequence"/>
</dbReference>
<evidence type="ECO:0000256" key="9">
    <source>
        <dbReference type="ARBA" id="ARBA00022989"/>
    </source>
</evidence>
<dbReference type="EMBL" id="FNQP01000033">
    <property type="protein sequence ID" value="SEB08602.1"/>
    <property type="molecule type" value="Genomic_DNA"/>
</dbReference>
<keyword evidence="12" id="KW-0534">Nitrate assimilation</keyword>
<accession>A0A1H4GIV6</accession>
<dbReference type="InterPro" id="IPR036197">
    <property type="entry name" value="NarG-like_sf"/>
</dbReference>
<evidence type="ECO:0000256" key="3">
    <source>
        <dbReference type="ARBA" id="ARBA00022448"/>
    </source>
</evidence>
<reference evidence="19 20" key="1">
    <citation type="submission" date="2016-10" db="EMBL/GenBank/DDBJ databases">
        <authorList>
            <person name="de Groot N.N."/>
        </authorList>
    </citation>
    <scope>NUCLEOTIDE SEQUENCE [LARGE SCALE GENOMIC DNA]</scope>
    <source>
        <strain evidence="19 20">DSM 21228</strain>
    </source>
</reference>
<feature type="domain" description="NarG-like" evidence="18">
    <location>
        <begin position="6"/>
        <end position="224"/>
    </location>
</feature>
<evidence type="ECO:0000256" key="7">
    <source>
        <dbReference type="ARBA" id="ARBA00022723"/>
    </source>
</evidence>
<gene>
    <name evidence="19" type="ORF">SAMN05660964_03474</name>
</gene>
<feature type="binding site" description="axial binding residue" evidence="16">
    <location>
        <position position="56"/>
    </location>
    <ligand>
        <name>heme b</name>
        <dbReference type="ChEBI" id="CHEBI:60344"/>
        <label>1</label>
    </ligand>
    <ligandPart>
        <name>Fe</name>
        <dbReference type="ChEBI" id="CHEBI:18248"/>
    </ligandPart>
</feature>
<dbReference type="OrthoDB" id="9788113at2"/>
<comment type="subcellular location">
    <subcellularLocation>
        <location evidence="1">Cell membrane</location>
        <topology evidence="1">Multi-pass membrane protein</topology>
    </subcellularLocation>
</comment>
<evidence type="ECO:0000256" key="8">
    <source>
        <dbReference type="ARBA" id="ARBA00022982"/>
    </source>
</evidence>
<keyword evidence="4" id="KW-1003">Cell membrane</keyword>
<dbReference type="GO" id="GO:0046872">
    <property type="term" value="F:metal ion binding"/>
    <property type="evidence" value="ECO:0007669"/>
    <property type="project" value="UniProtKB-KW"/>
</dbReference>
<keyword evidence="5 16" id="KW-0349">Heme</keyword>
<dbReference type="PANTHER" id="PTHR30598">
    <property type="entry name" value="NITRATE REDUCTASE PRIVATE CHAPERONE, REDOX ENZYME MATURATION PROTEIN REMP FAMILY"/>
    <property type="match status" value="1"/>
</dbReference>
<feature type="transmembrane region" description="Helical" evidence="17">
    <location>
        <begin position="88"/>
        <end position="109"/>
    </location>
</feature>
<keyword evidence="9 17" id="KW-1133">Transmembrane helix</keyword>
<evidence type="ECO:0000256" key="14">
    <source>
        <dbReference type="ARBA" id="ARBA00048294"/>
    </source>
</evidence>
<evidence type="ECO:0000256" key="13">
    <source>
        <dbReference type="ARBA" id="ARBA00023136"/>
    </source>
</evidence>
<dbReference type="EC" id="1.7.5.1" evidence="2"/>
<sequence length="225" mass="25079">MSYFDSLFFGLYPYVAGAVFLIGSWLRYDQAQYTWRAGSSQMLSNSGMRVASNLFHVGILVIFFGHLVGLLTPHWLYEPFMSPGTKQVLAILIGGIAGAACWYGAFLLFMRRKNDPRVRATGSTMDLVVIGILLVQVTLGLLTIIPTLGHLDGSNMLKLAEWAQSVVFFKGGAAAHLADVGFIFKLHIFLGLTIFLLFPFTRLVHIWSVPVQYVNRQYQIVRARG</sequence>
<keyword evidence="3" id="KW-0813">Transport</keyword>
<dbReference type="GO" id="GO:0009055">
    <property type="term" value="F:electron transfer activity"/>
    <property type="evidence" value="ECO:0007669"/>
    <property type="project" value="TreeGrafter"/>
</dbReference>
<dbReference type="AlphaFoldDB" id="A0A1H4GIV6"/>
<evidence type="ECO:0000313" key="20">
    <source>
        <dbReference type="Proteomes" id="UP000199397"/>
    </source>
</evidence>
<dbReference type="SUPFAM" id="SSF103501">
    <property type="entry name" value="Respiratory nitrate reductase 1 gamma chain"/>
    <property type="match status" value="1"/>
</dbReference>
<dbReference type="GO" id="GO:0005886">
    <property type="term" value="C:plasma membrane"/>
    <property type="evidence" value="ECO:0007669"/>
    <property type="project" value="UniProtKB-SubCell"/>
</dbReference>
<evidence type="ECO:0000256" key="4">
    <source>
        <dbReference type="ARBA" id="ARBA00022475"/>
    </source>
</evidence>
<evidence type="ECO:0000256" key="12">
    <source>
        <dbReference type="ARBA" id="ARBA00023063"/>
    </source>
</evidence>
<keyword evidence="20" id="KW-1185">Reference proteome</keyword>
<feature type="transmembrane region" description="Helical" evidence="17">
    <location>
        <begin position="129"/>
        <end position="149"/>
    </location>
</feature>
<dbReference type="GO" id="GO:0019645">
    <property type="term" value="P:anaerobic electron transport chain"/>
    <property type="evidence" value="ECO:0007669"/>
    <property type="project" value="TreeGrafter"/>
</dbReference>
<dbReference type="RefSeq" id="WP_093070675.1">
    <property type="nucleotide sequence ID" value="NZ_FNQP01000033.1"/>
</dbReference>
<dbReference type="GO" id="GO:0042128">
    <property type="term" value="P:nitrate assimilation"/>
    <property type="evidence" value="ECO:0007669"/>
    <property type="project" value="UniProtKB-KW"/>
</dbReference>
<feature type="transmembrane region" description="Helical" evidence="17">
    <location>
        <begin position="6"/>
        <end position="26"/>
    </location>
</feature>
<evidence type="ECO:0000256" key="16">
    <source>
        <dbReference type="PIRSR" id="PIRSR603816-1"/>
    </source>
</evidence>
<feature type="binding site" description="axial binding residue" evidence="16">
    <location>
        <position position="187"/>
    </location>
    <ligand>
        <name>heme b</name>
        <dbReference type="ChEBI" id="CHEBI:60344"/>
        <label>2</label>
    </ligand>
    <ligandPart>
        <name>Fe</name>
        <dbReference type="ChEBI" id="CHEBI:18248"/>
    </ligandPart>
</feature>
<dbReference type="GO" id="GO:0009325">
    <property type="term" value="C:nitrate reductase complex"/>
    <property type="evidence" value="ECO:0007669"/>
    <property type="project" value="InterPro"/>
</dbReference>
<evidence type="ECO:0000259" key="18">
    <source>
        <dbReference type="Pfam" id="PF02665"/>
    </source>
</evidence>
<dbReference type="GO" id="GO:0160182">
    <property type="term" value="F:nitrate reductase (quinone) activity"/>
    <property type="evidence" value="ECO:0007669"/>
    <property type="project" value="UniProtKB-EC"/>
</dbReference>
<keyword evidence="10" id="KW-0560">Oxidoreductase</keyword>
<dbReference type="GO" id="GO:0020037">
    <property type="term" value="F:heme binding"/>
    <property type="evidence" value="ECO:0007669"/>
    <property type="project" value="TreeGrafter"/>
</dbReference>
<name>A0A1H4GIV6_9GAMM</name>
<dbReference type="PANTHER" id="PTHR30598:SF3">
    <property type="entry name" value="RESPIRATORY NITRATE REDUCTASE 1 GAMMA CHAIN"/>
    <property type="match status" value="1"/>
</dbReference>
<evidence type="ECO:0000256" key="15">
    <source>
        <dbReference type="ARBA" id="ARBA00063882"/>
    </source>
</evidence>
<evidence type="ECO:0000313" key="19">
    <source>
        <dbReference type="EMBL" id="SEB08602.1"/>
    </source>
</evidence>
<keyword evidence="11 16" id="KW-0408">Iron</keyword>
<evidence type="ECO:0000256" key="1">
    <source>
        <dbReference type="ARBA" id="ARBA00004651"/>
    </source>
</evidence>
<dbReference type="Gene3D" id="1.20.950.20">
    <property type="entry name" value="Transmembrane di-heme cytochromes, Chain C"/>
    <property type="match status" value="1"/>
</dbReference>
<dbReference type="InterPro" id="IPR003816">
    <property type="entry name" value="Nitrate_red_gam"/>
</dbReference>
<comment type="subunit">
    <text evidence="15">Dimer of heterotrimers each composed of an alpha, a beta and a gamma chain. Alpha and beta are catalytic chains; gamma chains are involved in binding the enzyme complex to the cytoplasmic membrane.</text>
</comment>
<keyword evidence="7" id="KW-0479">Metal-binding</keyword>
<comment type="catalytic activity">
    <reaction evidence="14">
        <text>nitrate + a quinol = a quinone + nitrite + H2O</text>
        <dbReference type="Rhea" id="RHEA:56144"/>
        <dbReference type="ChEBI" id="CHEBI:15377"/>
        <dbReference type="ChEBI" id="CHEBI:16301"/>
        <dbReference type="ChEBI" id="CHEBI:17632"/>
        <dbReference type="ChEBI" id="CHEBI:24646"/>
        <dbReference type="ChEBI" id="CHEBI:132124"/>
        <dbReference type="EC" id="1.7.5.1"/>
    </reaction>
</comment>
<feature type="transmembrane region" description="Helical" evidence="17">
    <location>
        <begin position="182"/>
        <end position="200"/>
    </location>
</feature>
<dbReference type="InterPro" id="IPR023234">
    <property type="entry name" value="NarG-like_domain"/>
</dbReference>
<evidence type="ECO:0000256" key="11">
    <source>
        <dbReference type="ARBA" id="ARBA00023004"/>
    </source>
</evidence>
<dbReference type="NCBIfam" id="TIGR00351">
    <property type="entry name" value="narI"/>
    <property type="match status" value="1"/>
</dbReference>
<keyword evidence="13 17" id="KW-0472">Membrane</keyword>
<protein>
    <recommendedName>
        <fullName evidence="2">nitrate reductase (quinone)</fullName>
        <ecNumber evidence="2">1.7.5.1</ecNumber>
    </recommendedName>
</protein>
<dbReference type="InterPro" id="IPR051936">
    <property type="entry name" value="Heme-iron_electron_transfer"/>
</dbReference>
<feature type="binding site" description="axial binding residue" evidence="16">
    <location>
        <position position="205"/>
    </location>
    <ligand>
        <name>heme b</name>
        <dbReference type="ChEBI" id="CHEBI:60344"/>
        <label>1</label>
    </ligand>
    <ligandPart>
        <name>Fe</name>
        <dbReference type="ChEBI" id="CHEBI:18248"/>
    </ligandPart>
</feature>
<evidence type="ECO:0000256" key="6">
    <source>
        <dbReference type="ARBA" id="ARBA00022692"/>
    </source>
</evidence>
<dbReference type="FunFam" id="1.20.950.20:FF:000001">
    <property type="entry name" value="Respiratory nitrate reductase subunit gamma"/>
    <property type="match status" value="1"/>
</dbReference>
<evidence type="ECO:0000256" key="10">
    <source>
        <dbReference type="ARBA" id="ARBA00023002"/>
    </source>
</evidence>
<dbReference type="Pfam" id="PF02665">
    <property type="entry name" value="Nitrate_red_gam"/>
    <property type="match status" value="1"/>
</dbReference>
<evidence type="ECO:0000256" key="17">
    <source>
        <dbReference type="SAM" id="Phobius"/>
    </source>
</evidence>
<keyword evidence="8" id="KW-0249">Electron transport</keyword>
<proteinExistence type="predicted"/>
<dbReference type="STRING" id="525918.SAMN05660964_03474"/>
<evidence type="ECO:0000256" key="2">
    <source>
        <dbReference type="ARBA" id="ARBA00012500"/>
    </source>
</evidence>
<feature type="transmembrane region" description="Helical" evidence="17">
    <location>
        <begin position="54"/>
        <end position="76"/>
    </location>
</feature>
<keyword evidence="6 17" id="KW-0812">Transmembrane</keyword>